<evidence type="ECO:0000313" key="1">
    <source>
        <dbReference type="EMBL" id="EKC80518.1"/>
    </source>
</evidence>
<sequence>KAPVFASQNVGLTNGVFCAYDSDAYTSALLAGQKASQVLKGTSPQEIGVTESKQGFIYDYKQLDFFYVDPDKVASSGIIVNEPYWEKYKFLFILLYPSILALYDSSHILFRIIEQYHIRKEADSP</sequence>
<organism evidence="1">
    <name type="scientific">human gut metagenome</name>
    <dbReference type="NCBI Taxonomy" id="408170"/>
    <lineage>
        <taxon>unclassified sequences</taxon>
        <taxon>metagenomes</taxon>
        <taxon>organismal metagenomes</taxon>
    </lineage>
</organism>
<dbReference type="GO" id="GO:0016301">
    <property type="term" value="F:kinase activity"/>
    <property type="evidence" value="ECO:0007669"/>
    <property type="project" value="UniProtKB-KW"/>
</dbReference>
<proteinExistence type="predicted"/>
<protein>
    <submittedName>
        <fullName evidence="1">Two-component system sensor histidine kinase</fullName>
    </submittedName>
</protein>
<accession>K1UEK5</accession>
<dbReference type="EMBL" id="AJWY01000907">
    <property type="protein sequence ID" value="EKC80518.1"/>
    <property type="molecule type" value="Genomic_DNA"/>
</dbReference>
<dbReference type="AlphaFoldDB" id="K1UEK5"/>
<dbReference type="Gene3D" id="3.40.50.2300">
    <property type="match status" value="2"/>
</dbReference>
<keyword evidence="1" id="KW-0418">Kinase</keyword>
<keyword evidence="1" id="KW-0808">Transferase</keyword>
<feature type="non-terminal residue" evidence="1">
    <location>
        <position position="1"/>
    </location>
</feature>
<comment type="caution">
    <text evidence="1">The sequence shown here is derived from an EMBL/GenBank/DDBJ whole genome shotgun (WGS) entry which is preliminary data.</text>
</comment>
<name>K1UEK5_9ZZZZ</name>
<reference evidence="1" key="1">
    <citation type="journal article" date="2013" name="Environ. Microbiol.">
        <title>Microbiota from the distal guts of lean and obese adolescents exhibit partial functional redundancy besides clear differences in community structure.</title>
        <authorList>
            <person name="Ferrer M."/>
            <person name="Ruiz A."/>
            <person name="Lanza F."/>
            <person name="Haange S.B."/>
            <person name="Oberbach A."/>
            <person name="Till H."/>
            <person name="Bargiela R."/>
            <person name="Campoy C."/>
            <person name="Segura M.T."/>
            <person name="Richter M."/>
            <person name="von Bergen M."/>
            <person name="Seifert J."/>
            <person name="Suarez A."/>
        </authorList>
    </citation>
    <scope>NUCLEOTIDE SEQUENCE</scope>
</reference>
<gene>
    <name evidence="1" type="ORF">LEA_01296</name>
</gene>